<accession>A0A9Q0FY63</accession>
<dbReference type="PANTHER" id="PTHR31589:SF223">
    <property type="entry name" value="PROTEIN, PUTATIVE (DUF239)-RELATED"/>
    <property type="match status" value="1"/>
</dbReference>
<feature type="compositionally biased region" description="Basic and acidic residues" evidence="1">
    <location>
        <begin position="363"/>
        <end position="380"/>
    </location>
</feature>
<protein>
    <recommendedName>
        <fullName evidence="2">Neprosin PEP catalytic domain-containing protein</fullName>
    </recommendedName>
</protein>
<dbReference type="Pfam" id="PF03080">
    <property type="entry name" value="Neprosin"/>
    <property type="match status" value="1"/>
</dbReference>
<evidence type="ECO:0000256" key="1">
    <source>
        <dbReference type="SAM" id="MobiDB-lite"/>
    </source>
</evidence>
<dbReference type="Pfam" id="PF14365">
    <property type="entry name" value="Neprosin_AP"/>
    <property type="match status" value="1"/>
</dbReference>
<dbReference type="PROSITE" id="PS52045">
    <property type="entry name" value="NEPROSIN_PEP_CD"/>
    <property type="match status" value="1"/>
</dbReference>
<name>A0A9Q0FY63_9ROSI</name>
<organism evidence="3 4">
    <name type="scientific">Turnera subulata</name>
    <dbReference type="NCBI Taxonomy" id="218843"/>
    <lineage>
        <taxon>Eukaryota</taxon>
        <taxon>Viridiplantae</taxon>
        <taxon>Streptophyta</taxon>
        <taxon>Embryophyta</taxon>
        <taxon>Tracheophyta</taxon>
        <taxon>Spermatophyta</taxon>
        <taxon>Magnoliopsida</taxon>
        <taxon>eudicotyledons</taxon>
        <taxon>Gunneridae</taxon>
        <taxon>Pentapetalae</taxon>
        <taxon>rosids</taxon>
        <taxon>fabids</taxon>
        <taxon>Malpighiales</taxon>
        <taxon>Passifloraceae</taxon>
        <taxon>Turnera</taxon>
    </lineage>
</organism>
<reference evidence="3" key="1">
    <citation type="submission" date="2022-02" db="EMBL/GenBank/DDBJ databases">
        <authorList>
            <person name="Henning P.M."/>
            <person name="McCubbin A.G."/>
            <person name="Shore J.S."/>
        </authorList>
    </citation>
    <scope>NUCLEOTIDE SEQUENCE</scope>
    <source>
        <strain evidence="3">F60SS</strain>
        <tissue evidence="3">Leaves</tissue>
    </source>
</reference>
<dbReference type="InterPro" id="IPR025521">
    <property type="entry name" value="Neprosin_propep"/>
</dbReference>
<dbReference type="OrthoDB" id="1858978at2759"/>
<sequence length="409" mass="45567">MTQKTKFGDTYNCINYYDQPAFDHPSLKNQKFEYQMRPSRNHSIDSIWVNGYGCPSGTVPFRPVTKDDLIRAKLASQMNSLKFSPQSDVHPGLHSALLRTKVNPSKKYKGAHMLTSIYNPSVENNQVSSSRLKLQNGPDTMEVGWTVNPTLYKDNKTRLYIYTSVRSCYNTLCSAPGFILETSEIPLDYIFPQISQRGGATFSTGFFVYKDSKNGDWYLQVGTQGIEIGRWPQKIFSALADSASHVEWGGQVITPTDVPSPEMGSGDGPPLLLNDKQDAACYQINVVDENYKQVNPDDTEAFTDIGGIYDAVDLGLRGQFGRLMYHDDDGEPLMDYYDVSGQSPEPRQDNLLDDDALEDENVDWDRERSSTPLYEPDKVGKLRKSLVKKGDNGGGGDSGQVPRAGTSGR</sequence>
<evidence type="ECO:0000313" key="4">
    <source>
        <dbReference type="Proteomes" id="UP001141552"/>
    </source>
</evidence>
<dbReference type="Proteomes" id="UP001141552">
    <property type="component" value="Unassembled WGS sequence"/>
</dbReference>
<feature type="region of interest" description="Disordered" evidence="1">
    <location>
        <begin position="357"/>
        <end position="409"/>
    </location>
</feature>
<dbReference type="InterPro" id="IPR053168">
    <property type="entry name" value="Glutamic_endopeptidase"/>
</dbReference>
<gene>
    <name evidence="3" type="ORF">Tsubulata_012375</name>
</gene>
<proteinExistence type="predicted"/>
<dbReference type="AlphaFoldDB" id="A0A9Q0FY63"/>
<comment type="caution">
    <text evidence="3">The sequence shown here is derived from an EMBL/GenBank/DDBJ whole genome shotgun (WGS) entry which is preliminary data.</text>
</comment>
<evidence type="ECO:0000313" key="3">
    <source>
        <dbReference type="EMBL" id="KAJ4838491.1"/>
    </source>
</evidence>
<evidence type="ECO:0000259" key="2">
    <source>
        <dbReference type="PROSITE" id="PS52045"/>
    </source>
</evidence>
<dbReference type="InterPro" id="IPR004314">
    <property type="entry name" value="Neprosin"/>
</dbReference>
<feature type="non-terminal residue" evidence="3">
    <location>
        <position position="409"/>
    </location>
</feature>
<reference evidence="3" key="2">
    <citation type="journal article" date="2023" name="Plants (Basel)">
        <title>Annotation of the Turnera subulata (Passifloraceae) Draft Genome Reveals the S-Locus Evolved after the Divergence of Turneroideae from Passifloroideae in a Stepwise Manner.</title>
        <authorList>
            <person name="Henning P.M."/>
            <person name="Roalson E.H."/>
            <person name="Mir W."/>
            <person name="McCubbin A.G."/>
            <person name="Shore J.S."/>
        </authorList>
    </citation>
    <scope>NUCLEOTIDE SEQUENCE</scope>
    <source>
        <strain evidence="3">F60SS</strain>
    </source>
</reference>
<dbReference type="PANTHER" id="PTHR31589">
    <property type="entry name" value="PROTEIN, PUTATIVE (DUF239)-RELATED-RELATED"/>
    <property type="match status" value="1"/>
</dbReference>
<feature type="domain" description="Neprosin PEP catalytic" evidence="2">
    <location>
        <begin position="88"/>
        <end position="334"/>
    </location>
</feature>
<keyword evidence="4" id="KW-1185">Reference proteome</keyword>
<dbReference type="Gene3D" id="3.90.1320.10">
    <property type="entry name" value="Outer-capsid protein sigma 3, large lobe"/>
    <property type="match status" value="1"/>
</dbReference>
<dbReference type="EMBL" id="JAKUCV010003539">
    <property type="protein sequence ID" value="KAJ4838491.1"/>
    <property type="molecule type" value="Genomic_DNA"/>
</dbReference>